<dbReference type="SUPFAM" id="SSF103473">
    <property type="entry name" value="MFS general substrate transporter"/>
    <property type="match status" value="1"/>
</dbReference>
<evidence type="ECO:0000256" key="3">
    <source>
        <dbReference type="ARBA" id="ARBA00023136"/>
    </source>
</evidence>
<feature type="transmembrane region" description="Helical" evidence="4">
    <location>
        <begin position="93"/>
        <end position="112"/>
    </location>
</feature>
<evidence type="ECO:0000256" key="2">
    <source>
        <dbReference type="ARBA" id="ARBA00022989"/>
    </source>
</evidence>
<dbReference type="KEGG" id="thig:FE785_00260"/>
<feature type="transmembrane region" description="Helical" evidence="4">
    <location>
        <begin position="312"/>
        <end position="339"/>
    </location>
</feature>
<dbReference type="AlphaFoldDB" id="A0A4P9K2X6"/>
<gene>
    <name evidence="5" type="primary">arsJ</name>
    <name evidence="5" type="ORF">FE785_00260</name>
</gene>
<reference evidence="5 6" key="1">
    <citation type="submission" date="2019-05" db="EMBL/GenBank/DDBJ databases">
        <title>Thiomicrorhabdus sediminis sp. nov, a novel sulfur-oxidizing bacterium isolated from coastal sediment.</title>
        <authorList>
            <person name="Liu X."/>
        </authorList>
    </citation>
    <scope>NUCLEOTIDE SEQUENCE [LARGE SCALE GENOMIC DNA]</scope>
    <source>
        <strain evidence="5 6">G1</strain>
    </source>
</reference>
<feature type="transmembrane region" description="Helical" evidence="4">
    <location>
        <begin position="42"/>
        <end position="62"/>
    </location>
</feature>
<name>A0A4P9K2X6_9GAMM</name>
<dbReference type="GO" id="GO:0022857">
    <property type="term" value="F:transmembrane transporter activity"/>
    <property type="evidence" value="ECO:0007669"/>
    <property type="project" value="InterPro"/>
</dbReference>
<dbReference type="NCBIfam" id="NF033734">
    <property type="entry name" value="MFS_ArsJ"/>
    <property type="match status" value="1"/>
</dbReference>
<feature type="transmembrane region" description="Helical" evidence="4">
    <location>
        <begin position="240"/>
        <end position="259"/>
    </location>
</feature>
<feature type="transmembrane region" description="Helical" evidence="4">
    <location>
        <begin position="69"/>
        <end position="87"/>
    </location>
</feature>
<accession>A0A4P9K2X6</accession>
<evidence type="ECO:0000256" key="4">
    <source>
        <dbReference type="SAM" id="Phobius"/>
    </source>
</evidence>
<proteinExistence type="predicted"/>
<dbReference type="InterPro" id="IPR047769">
    <property type="entry name" value="MFS_ArsJ"/>
</dbReference>
<keyword evidence="1 4" id="KW-0812">Transmembrane</keyword>
<dbReference type="Proteomes" id="UP000304864">
    <property type="component" value="Chromosome"/>
</dbReference>
<feature type="transmembrane region" description="Helical" evidence="4">
    <location>
        <begin position="206"/>
        <end position="234"/>
    </location>
</feature>
<dbReference type="Gene3D" id="1.20.1250.20">
    <property type="entry name" value="MFS general substrate transporter like domains"/>
    <property type="match status" value="2"/>
</dbReference>
<organism evidence="5 6">
    <name type="scientific">Thiomicrorhabdus sediminis</name>
    <dbReference type="NCBI Taxonomy" id="2580412"/>
    <lineage>
        <taxon>Bacteria</taxon>
        <taxon>Pseudomonadati</taxon>
        <taxon>Pseudomonadota</taxon>
        <taxon>Gammaproteobacteria</taxon>
        <taxon>Thiotrichales</taxon>
        <taxon>Piscirickettsiaceae</taxon>
        <taxon>Thiomicrorhabdus</taxon>
    </lineage>
</organism>
<dbReference type="InterPro" id="IPR036259">
    <property type="entry name" value="MFS_trans_sf"/>
</dbReference>
<dbReference type="Pfam" id="PF07690">
    <property type="entry name" value="MFS_1"/>
    <property type="match status" value="1"/>
</dbReference>
<dbReference type="InterPro" id="IPR011701">
    <property type="entry name" value="MFS"/>
</dbReference>
<feature type="transmembrane region" description="Helical" evidence="4">
    <location>
        <begin position="376"/>
        <end position="397"/>
    </location>
</feature>
<dbReference type="PANTHER" id="PTHR23547:SF1">
    <property type="entry name" value="MAJOR FACILITATOR SUPERFAMILY MFS_1"/>
    <property type="match status" value="1"/>
</dbReference>
<evidence type="ECO:0000256" key="1">
    <source>
        <dbReference type="ARBA" id="ARBA00022692"/>
    </source>
</evidence>
<dbReference type="EMBL" id="CP040602">
    <property type="protein sequence ID" value="QCU89165.1"/>
    <property type="molecule type" value="Genomic_DNA"/>
</dbReference>
<dbReference type="RefSeq" id="WP_138563256.1">
    <property type="nucleotide sequence ID" value="NZ_CP040602.1"/>
</dbReference>
<dbReference type="OrthoDB" id="186809at2"/>
<evidence type="ECO:0000313" key="5">
    <source>
        <dbReference type="EMBL" id="QCU89165.1"/>
    </source>
</evidence>
<dbReference type="PANTHER" id="PTHR23547">
    <property type="entry name" value="MAJOR FACILITATOR SUPERFAMILY DOMAIN, GENERAL SUBSTRATE TRANSPORTER"/>
    <property type="match status" value="1"/>
</dbReference>
<feature type="transmembrane region" description="Helical" evidence="4">
    <location>
        <begin position="167"/>
        <end position="185"/>
    </location>
</feature>
<keyword evidence="6" id="KW-1185">Reference proteome</keyword>
<keyword evidence="3 4" id="KW-0472">Membrane</keyword>
<sequence length="408" mass="44873">MNPQSQYLLVTVNYWAFTLTDGALRMLVLLYFYHIGFSPVEIALLFLFYEIFGIVTNFIGGWIGARSGLHITMISGLALQMLALLMLTVDQSWLTMAYVMCALAISGIAKDLNKMSAKSSVKCLASDKDGTLYKWVTLLTGSKNALKGLGFLIGAMLFEWFGFADALWLMVAWLVIAFIVAFIGLDNQLGKASNKPKFKEMFSPSAMVNWLSAARLFLFGARDIWFAVALPLYLQSALGWSYIAVGTYMAFWIIGYGLIQALTPKILRHRQNPNATTAAKLAFVLGLIPLLMSWQLINIQAAEPLTSVTTNASLIIVIGLMIFGILFALNSSVHSYLIVSAANEDGASKEVGFYYMANAVGRLTGMMLSGYLYQDYGMEICLLASAIFVMLSALLVWQAKPGRTESAI</sequence>
<feature type="transmembrane region" description="Helical" evidence="4">
    <location>
        <begin position="12"/>
        <end position="36"/>
    </location>
</feature>
<evidence type="ECO:0000313" key="6">
    <source>
        <dbReference type="Proteomes" id="UP000304864"/>
    </source>
</evidence>
<protein>
    <submittedName>
        <fullName evidence="5">Organoarsenical effux MFS transporter ArsJ</fullName>
    </submittedName>
</protein>
<keyword evidence="2 4" id="KW-1133">Transmembrane helix</keyword>
<feature type="transmembrane region" description="Helical" evidence="4">
    <location>
        <begin position="279"/>
        <end position="297"/>
    </location>
</feature>
<feature type="transmembrane region" description="Helical" evidence="4">
    <location>
        <begin position="351"/>
        <end position="370"/>
    </location>
</feature>